<dbReference type="Gene3D" id="3.30.920.30">
    <property type="entry name" value="Hypothetical protein"/>
    <property type="match status" value="1"/>
</dbReference>
<keyword evidence="5" id="KW-0378">Hydrolase</keyword>
<accession>A0A1J0AFC5</accession>
<comment type="similarity">
    <text evidence="1">Belongs to the HicA mRNA interferase family.</text>
</comment>
<protein>
    <recommendedName>
        <fullName evidence="10">YcfA family protein</fullName>
    </recommendedName>
</protein>
<reference evidence="8 9" key="1">
    <citation type="submission" date="2016-10" db="EMBL/GenBank/DDBJ databases">
        <title>Description of Gloeomargarita lithophora gen. nov., sp. nov., a thylakoid-bearing basal-branching cyanobacterium with intracellular carbonates, and proposal for Gloeomargaritales ord. nov.</title>
        <authorList>
            <person name="Moreira D."/>
            <person name="Tavera R."/>
            <person name="Benzerara K."/>
            <person name="Skouri-Panet F."/>
            <person name="Couradeau E."/>
            <person name="Gerard E."/>
            <person name="Loussert C."/>
            <person name="Novelo E."/>
            <person name="Zivanovic Y."/>
            <person name="Lopez-Garcia P."/>
        </authorList>
    </citation>
    <scope>NUCLEOTIDE SEQUENCE [LARGE SCALE GENOMIC DNA]</scope>
    <source>
        <strain evidence="8 9">D10</strain>
    </source>
</reference>
<dbReference type="Proteomes" id="UP000180235">
    <property type="component" value="Chromosome"/>
</dbReference>
<evidence type="ECO:0000256" key="6">
    <source>
        <dbReference type="ARBA" id="ARBA00022884"/>
    </source>
</evidence>
<evidence type="ECO:0000256" key="4">
    <source>
        <dbReference type="ARBA" id="ARBA00022759"/>
    </source>
</evidence>
<keyword evidence="9" id="KW-1185">Reference proteome</keyword>
<dbReference type="InterPro" id="IPR038570">
    <property type="entry name" value="HicA_sf"/>
</dbReference>
<evidence type="ECO:0000313" key="9">
    <source>
        <dbReference type="Proteomes" id="UP000180235"/>
    </source>
</evidence>
<keyword evidence="6" id="KW-0694">RNA-binding</keyword>
<organism evidence="8 9">
    <name type="scientific">Gloeomargarita lithophora Alchichica-D10</name>
    <dbReference type="NCBI Taxonomy" id="1188229"/>
    <lineage>
        <taxon>Bacteria</taxon>
        <taxon>Bacillati</taxon>
        <taxon>Cyanobacteriota</taxon>
        <taxon>Cyanophyceae</taxon>
        <taxon>Gloeomargaritales</taxon>
        <taxon>Gloeomargaritaceae</taxon>
        <taxon>Gloeomargarita</taxon>
    </lineage>
</organism>
<dbReference type="STRING" id="1188229.GlitD10_2271"/>
<keyword evidence="2" id="KW-1277">Toxin-antitoxin system</keyword>
<keyword evidence="4" id="KW-0255">Endonuclease</keyword>
<name>A0A1J0AFC5_9CYAN</name>
<proteinExistence type="inferred from homology"/>
<dbReference type="GO" id="GO:0004519">
    <property type="term" value="F:endonuclease activity"/>
    <property type="evidence" value="ECO:0007669"/>
    <property type="project" value="UniProtKB-KW"/>
</dbReference>
<dbReference type="GO" id="GO:0003729">
    <property type="term" value="F:mRNA binding"/>
    <property type="evidence" value="ECO:0007669"/>
    <property type="project" value="InterPro"/>
</dbReference>
<dbReference type="InterPro" id="IPR012933">
    <property type="entry name" value="HicA_mRNA_interferase"/>
</dbReference>
<dbReference type="SUPFAM" id="SSF54786">
    <property type="entry name" value="YcfA/nrd intein domain"/>
    <property type="match status" value="1"/>
</dbReference>
<evidence type="ECO:0000313" key="8">
    <source>
        <dbReference type="EMBL" id="APB34603.1"/>
    </source>
</evidence>
<dbReference type="KEGG" id="glt:GlitD10_2271"/>
<evidence type="ECO:0000256" key="3">
    <source>
        <dbReference type="ARBA" id="ARBA00022722"/>
    </source>
</evidence>
<dbReference type="AlphaFoldDB" id="A0A1J0AFC5"/>
<gene>
    <name evidence="8" type="ORF">GlitD10_2271</name>
</gene>
<dbReference type="EMBL" id="CP017675">
    <property type="protein sequence ID" value="APB34603.1"/>
    <property type="molecule type" value="Genomic_DNA"/>
</dbReference>
<dbReference type="GO" id="GO:0016787">
    <property type="term" value="F:hydrolase activity"/>
    <property type="evidence" value="ECO:0007669"/>
    <property type="project" value="UniProtKB-KW"/>
</dbReference>
<evidence type="ECO:0008006" key="10">
    <source>
        <dbReference type="Google" id="ProtNLM"/>
    </source>
</evidence>
<evidence type="ECO:0000256" key="1">
    <source>
        <dbReference type="ARBA" id="ARBA00006620"/>
    </source>
</evidence>
<sequence length="95" mass="10951">MGMFYLAMTTIHFQGISYVQRHPLTLKYHYLVRNIDARLKECGVMPKKIRELKQLLRKAGFEELPGKGSHTNWIHPLYPGKITVFGKDGADAKSY</sequence>
<evidence type="ECO:0000256" key="7">
    <source>
        <dbReference type="ARBA" id="ARBA00023016"/>
    </source>
</evidence>
<evidence type="ECO:0000256" key="5">
    <source>
        <dbReference type="ARBA" id="ARBA00022801"/>
    </source>
</evidence>
<keyword evidence="3" id="KW-0540">Nuclease</keyword>
<evidence type="ECO:0000256" key="2">
    <source>
        <dbReference type="ARBA" id="ARBA00022649"/>
    </source>
</evidence>
<dbReference type="Pfam" id="PF07927">
    <property type="entry name" value="HicA_toxin"/>
    <property type="match status" value="1"/>
</dbReference>
<keyword evidence="7" id="KW-0346">Stress response</keyword>